<protein>
    <recommendedName>
        <fullName evidence="6">Orotate phosphoribosyltransferase</fullName>
        <ecNumber evidence="5">2.4.2.10</ecNumber>
    </recommendedName>
</protein>
<evidence type="ECO:0000256" key="6">
    <source>
        <dbReference type="ARBA" id="ARBA00014769"/>
    </source>
</evidence>
<organism evidence="12 13">
    <name type="scientific">Glutinoglossum americanum</name>
    <dbReference type="NCBI Taxonomy" id="1670608"/>
    <lineage>
        <taxon>Eukaryota</taxon>
        <taxon>Fungi</taxon>
        <taxon>Dikarya</taxon>
        <taxon>Ascomycota</taxon>
        <taxon>Pezizomycotina</taxon>
        <taxon>Geoglossomycetes</taxon>
        <taxon>Geoglossales</taxon>
        <taxon>Geoglossaceae</taxon>
        <taxon>Glutinoglossum</taxon>
    </lineage>
</organism>
<evidence type="ECO:0000313" key="13">
    <source>
        <dbReference type="Proteomes" id="UP000698800"/>
    </source>
</evidence>
<dbReference type="HAMAP" id="MF_01208">
    <property type="entry name" value="PyrE"/>
    <property type="match status" value="1"/>
</dbReference>
<evidence type="ECO:0000256" key="9">
    <source>
        <dbReference type="ARBA" id="ARBA00022975"/>
    </source>
</evidence>
<dbReference type="AlphaFoldDB" id="A0A9P8IDD7"/>
<sequence length="239" mass="26026">MTTSSLSTKITTGALPGYKANFLQTYINGGVLRFGTFELKSKRVPPYFFNVGLFHFHVCHIRLSSPHFVTENPQEFDVVFGPAYKGVPLAIAAAARLAEPEPSKFGCLSCSFNRKEVKDHGEGGNIVGCSLKGKRVVMVDDVITTGTAIREAINLIECEGSKVVAIIATMDRMGRITLPDGEGFTPGPGAVGQIKKQYGVPALAILTLDKKMDGVIGPARWRIWDSWLNIVRNIELTID</sequence>
<dbReference type="EMBL" id="JAGHQL010000021">
    <property type="protein sequence ID" value="KAH0544326.1"/>
    <property type="molecule type" value="Genomic_DNA"/>
</dbReference>
<evidence type="ECO:0000256" key="1">
    <source>
        <dbReference type="ARBA" id="ARBA00003769"/>
    </source>
</evidence>
<dbReference type="GO" id="GO:0005737">
    <property type="term" value="C:cytoplasm"/>
    <property type="evidence" value="ECO:0007669"/>
    <property type="project" value="TreeGrafter"/>
</dbReference>
<dbReference type="GO" id="GO:0004588">
    <property type="term" value="F:orotate phosphoribosyltransferase activity"/>
    <property type="evidence" value="ECO:0007669"/>
    <property type="project" value="UniProtKB-EC"/>
</dbReference>
<dbReference type="InterPro" id="IPR029057">
    <property type="entry name" value="PRTase-like"/>
</dbReference>
<dbReference type="OrthoDB" id="5553476at2759"/>
<evidence type="ECO:0000259" key="11">
    <source>
        <dbReference type="Pfam" id="PF00156"/>
    </source>
</evidence>
<comment type="function">
    <text evidence="1">Catalyzes the transfer of a ribosyl phosphate group from 5-phosphoribose 1-diphosphate to orotate, leading to the formation of orotidine monophosphate (OMP).</text>
</comment>
<evidence type="ECO:0000256" key="10">
    <source>
        <dbReference type="ARBA" id="ARBA00049126"/>
    </source>
</evidence>
<name>A0A9P8IDD7_9PEZI</name>
<evidence type="ECO:0000256" key="3">
    <source>
        <dbReference type="ARBA" id="ARBA00006340"/>
    </source>
</evidence>
<keyword evidence="7" id="KW-0328">Glycosyltransferase</keyword>
<comment type="subunit">
    <text evidence="4">Homodimer.</text>
</comment>
<comment type="catalytic activity">
    <reaction evidence="10">
        <text>orotidine 5'-phosphate + diphosphate = orotate + 5-phospho-alpha-D-ribose 1-diphosphate</text>
        <dbReference type="Rhea" id="RHEA:10380"/>
        <dbReference type="ChEBI" id="CHEBI:30839"/>
        <dbReference type="ChEBI" id="CHEBI:33019"/>
        <dbReference type="ChEBI" id="CHEBI:57538"/>
        <dbReference type="ChEBI" id="CHEBI:58017"/>
        <dbReference type="EC" id="2.4.2.10"/>
    </reaction>
</comment>
<keyword evidence="9" id="KW-0665">Pyrimidine biosynthesis</keyword>
<dbReference type="GO" id="GO:0006207">
    <property type="term" value="P:'de novo' pyrimidine nucleobase biosynthetic process"/>
    <property type="evidence" value="ECO:0007669"/>
    <property type="project" value="TreeGrafter"/>
</dbReference>
<evidence type="ECO:0000313" key="12">
    <source>
        <dbReference type="EMBL" id="KAH0544326.1"/>
    </source>
</evidence>
<evidence type="ECO:0000256" key="8">
    <source>
        <dbReference type="ARBA" id="ARBA00022679"/>
    </source>
</evidence>
<dbReference type="InterPro" id="IPR000836">
    <property type="entry name" value="PRTase_dom"/>
</dbReference>
<evidence type="ECO:0000256" key="7">
    <source>
        <dbReference type="ARBA" id="ARBA00022676"/>
    </source>
</evidence>
<proteinExistence type="inferred from homology"/>
<evidence type="ECO:0000256" key="5">
    <source>
        <dbReference type="ARBA" id="ARBA00011971"/>
    </source>
</evidence>
<dbReference type="CDD" id="cd06223">
    <property type="entry name" value="PRTases_typeI"/>
    <property type="match status" value="1"/>
</dbReference>
<dbReference type="Proteomes" id="UP000698800">
    <property type="component" value="Unassembled WGS sequence"/>
</dbReference>
<evidence type="ECO:0000256" key="4">
    <source>
        <dbReference type="ARBA" id="ARBA00011738"/>
    </source>
</evidence>
<dbReference type="InterPro" id="IPR023031">
    <property type="entry name" value="OPRT"/>
</dbReference>
<dbReference type="Gene3D" id="3.40.50.2020">
    <property type="match status" value="1"/>
</dbReference>
<dbReference type="GO" id="GO:0006221">
    <property type="term" value="P:pyrimidine nucleotide biosynthetic process"/>
    <property type="evidence" value="ECO:0007669"/>
    <property type="project" value="UniProtKB-KW"/>
</dbReference>
<feature type="domain" description="Phosphoribosyltransferase" evidence="11">
    <location>
        <begin position="72"/>
        <end position="178"/>
    </location>
</feature>
<dbReference type="NCBIfam" id="TIGR00336">
    <property type="entry name" value="pyrE"/>
    <property type="match status" value="1"/>
</dbReference>
<keyword evidence="13" id="KW-1185">Reference proteome</keyword>
<dbReference type="GO" id="GO:0046132">
    <property type="term" value="P:pyrimidine ribonucleoside biosynthetic process"/>
    <property type="evidence" value="ECO:0007669"/>
    <property type="project" value="TreeGrafter"/>
</dbReference>
<comment type="similarity">
    <text evidence="3">Belongs to the purine/pyrimidine phosphoribosyltransferase family. PyrE subfamily.</text>
</comment>
<accession>A0A9P8IDD7</accession>
<evidence type="ECO:0000256" key="2">
    <source>
        <dbReference type="ARBA" id="ARBA00004889"/>
    </source>
</evidence>
<dbReference type="SUPFAM" id="SSF53271">
    <property type="entry name" value="PRTase-like"/>
    <property type="match status" value="1"/>
</dbReference>
<dbReference type="InterPro" id="IPR004467">
    <property type="entry name" value="Or_phspho_trans_dom"/>
</dbReference>
<gene>
    <name evidence="12" type="ORF">FGG08_001589</name>
</gene>
<comment type="caution">
    <text evidence="12">The sequence shown here is derived from an EMBL/GenBank/DDBJ whole genome shotgun (WGS) entry which is preliminary data.</text>
</comment>
<reference evidence="12" key="1">
    <citation type="submission" date="2021-03" db="EMBL/GenBank/DDBJ databases">
        <title>Comparative genomics and phylogenomic investigation of the class Geoglossomycetes provide insights into ecological specialization and systematics.</title>
        <authorList>
            <person name="Melie T."/>
            <person name="Pirro S."/>
            <person name="Miller A.N."/>
            <person name="Quandt A."/>
        </authorList>
    </citation>
    <scope>NUCLEOTIDE SEQUENCE</scope>
    <source>
        <strain evidence="12">GBOQ0MN5Z8</strain>
    </source>
</reference>
<dbReference type="PANTHER" id="PTHR46683">
    <property type="entry name" value="OROTATE PHOSPHORIBOSYLTRANSFERASE 1-RELATED"/>
    <property type="match status" value="1"/>
</dbReference>
<keyword evidence="8" id="KW-0808">Transferase</keyword>
<comment type="pathway">
    <text evidence="2">Pyrimidine metabolism; UMP biosynthesis via de novo pathway; UMP from orotate: step 1/2.</text>
</comment>
<dbReference type="Pfam" id="PF00156">
    <property type="entry name" value="Pribosyltran"/>
    <property type="match status" value="1"/>
</dbReference>
<dbReference type="PANTHER" id="PTHR46683:SF1">
    <property type="entry name" value="OROTATE PHOSPHORIBOSYLTRANSFERASE 1-RELATED"/>
    <property type="match status" value="1"/>
</dbReference>
<dbReference type="EC" id="2.4.2.10" evidence="5"/>